<name>A0A3B0A3Z5_9ACTN</name>
<gene>
    <name evidence="5" type="ORF">D7231_34840</name>
</gene>
<keyword evidence="1 5" id="KW-0489">Methyltransferase</keyword>
<dbReference type="InterPro" id="IPR013216">
    <property type="entry name" value="Methyltransf_11"/>
</dbReference>
<dbReference type="Gene3D" id="3.40.50.150">
    <property type="entry name" value="Vaccinia Virus protein VP39"/>
    <property type="match status" value="1"/>
</dbReference>
<dbReference type="Pfam" id="PF08241">
    <property type="entry name" value="Methyltransf_11"/>
    <property type="match status" value="1"/>
</dbReference>
<accession>A0A3B0A3Z5</accession>
<dbReference type="EMBL" id="RBAM01000090">
    <property type="protein sequence ID" value="RKN55074.1"/>
    <property type="molecule type" value="Genomic_DNA"/>
</dbReference>
<evidence type="ECO:0000256" key="2">
    <source>
        <dbReference type="ARBA" id="ARBA00022679"/>
    </source>
</evidence>
<evidence type="ECO:0000259" key="4">
    <source>
        <dbReference type="Pfam" id="PF08241"/>
    </source>
</evidence>
<organism evidence="5 6">
    <name type="scientific">Streptomyces klenkii</name>
    <dbReference type="NCBI Taxonomy" id="1420899"/>
    <lineage>
        <taxon>Bacteria</taxon>
        <taxon>Bacillati</taxon>
        <taxon>Actinomycetota</taxon>
        <taxon>Actinomycetes</taxon>
        <taxon>Kitasatosporales</taxon>
        <taxon>Streptomycetaceae</taxon>
        <taxon>Streptomyces</taxon>
    </lineage>
</organism>
<proteinExistence type="predicted"/>
<evidence type="ECO:0000256" key="3">
    <source>
        <dbReference type="ARBA" id="ARBA00022691"/>
    </source>
</evidence>
<comment type="caution">
    <text evidence="5">The sequence shown here is derived from an EMBL/GenBank/DDBJ whole genome shotgun (WGS) entry which is preliminary data.</text>
</comment>
<keyword evidence="3" id="KW-0949">S-adenosyl-L-methionine</keyword>
<evidence type="ECO:0000313" key="6">
    <source>
        <dbReference type="Proteomes" id="UP000270343"/>
    </source>
</evidence>
<dbReference type="GO" id="GO:0008757">
    <property type="term" value="F:S-adenosylmethionine-dependent methyltransferase activity"/>
    <property type="evidence" value="ECO:0007669"/>
    <property type="project" value="InterPro"/>
</dbReference>
<dbReference type="CDD" id="cd02440">
    <property type="entry name" value="AdoMet_MTases"/>
    <property type="match status" value="1"/>
</dbReference>
<dbReference type="AlphaFoldDB" id="A0A3B0A3Z5"/>
<evidence type="ECO:0000256" key="1">
    <source>
        <dbReference type="ARBA" id="ARBA00022603"/>
    </source>
</evidence>
<dbReference type="SUPFAM" id="SSF53335">
    <property type="entry name" value="S-adenosyl-L-methionine-dependent methyltransferases"/>
    <property type="match status" value="1"/>
</dbReference>
<protein>
    <submittedName>
        <fullName evidence="5">Class I SAM-dependent methyltransferase</fullName>
    </submittedName>
</protein>
<dbReference type="RefSeq" id="WP_120760363.1">
    <property type="nucleotide sequence ID" value="NZ_RBAM01000090.1"/>
</dbReference>
<dbReference type="InterPro" id="IPR029063">
    <property type="entry name" value="SAM-dependent_MTases_sf"/>
</dbReference>
<keyword evidence="6" id="KW-1185">Reference proteome</keyword>
<reference evidence="5 6" key="1">
    <citation type="journal article" date="2015" name="Antonie Van Leeuwenhoek">
        <title>Streptomyces klenkii sp. nov., isolated from deep marine sediment.</title>
        <authorList>
            <person name="Veyisoglu A."/>
            <person name="Sahin N."/>
        </authorList>
    </citation>
    <scope>NUCLEOTIDE SEQUENCE [LARGE SCALE GENOMIC DNA]</scope>
    <source>
        <strain evidence="5 6">KCTC 29202</strain>
    </source>
</reference>
<sequence>MTDSRAIAAYWDHAAEDFDREADHGLHAPATRAAWARRLAGWMPPAPADVLDAGCGTGSLTQLLAEAGHRVTGVDLAPRMTGQARRKLAAAGLSARLLTGDAADPPTGQDRFDALLCRHLLWTLPDPHAALRTWAGLLRPGGRLILVEGRWHPAGQDPPPYTTGAAALPWAGGVTATRLAAAVRPLTAGLRIEDLTGEPSLWGGPVNDQRYALIARTPHTRNTRNT</sequence>
<dbReference type="OrthoDB" id="21342at2"/>
<dbReference type="GO" id="GO:0032259">
    <property type="term" value="P:methylation"/>
    <property type="evidence" value="ECO:0007669"/>
    <property type="project" value="UniProtKB-KW"/>
</dbReference>
<dbReference type="Proteomes" id="UP000270343">
    <property type="component" value="Unassembled WGS sequence"/>
</dbReference>
<dbReference type="PANTHER" id="PTHR43464">
    <property type="entry name" value="METHYLTRANSFERASE"/>
    <property type="match status" value="1"/>
</dbReference>
<keyword evidence="2 5" id="KW-0808">Transferase</keyword>
<dbReference type="PANTHER" id="PTHR43464:SF19">
    <property type="entry name" value="UBIQUINONE BIOSYNTHESIS O-METHYLTRANSFERASE, MITOCHONDRIAL"/>
    <property type="match status" value="1"/>
</dbReference>
<evidence type="ECO:0000313" key="5">
    <source>
        <dbReference type="EMBL" id="RKN55074.1"/>
    </source>
</evidence>
<feature type="domain" description="Methyltransferase type 11" evidence="4">
    <location>
        <begin position="51"/>
        <end position="146"/>
    </location>
</feature>